<dbReference type="SMART" id="SM00906">
    <property type="entry name" value="Fungal_trans"/>
    <property type="match status" value="1"/>
</dbReference>
<dbReference type="InterPro" id="IPR007219">
    <property type="entry name" value="XnlR_reg_dom"/>
</dbReference>
<dbReference type="SMART" id="SM00066">
    <property type="entry name" value="GAL4"/>
    <property type="match status" value="1"/>
</dbReference>
<reference evidence="5 6" key="1">
    <citation type="submission" date="2016-04" db="EMBL/GenBank/DDBJ databases">
        <title>A degradative enzymes factory behind the ericoid mycorrhizal symbiosis.</title>
        <authorList>
            <consortium name="DOE Joint Genome Institute"/>
            <person name="Martino E."/>
            <person name="Morin E."/>
            <person name="Grelet G."/>
            <person name="Kuo A."/>
            <person name="Kohler A."/>
            <person name="Daghino S."/>
            <person name="Barry K."/>
            <person name="Choi C."/>
            <person name="Cichocki N."/>
            <person name="Clum A."/>
            <person name="Copeland A."/>
            <person name="Hainaut M."/>
            <person name="Haridas S."/>
            <person name="Labutti K."/>
            <person name="Lindquist E."/>
            <person name="Lipzen A."/>
            <person name="Khouja H.-R."/>
            <person name="Murat C."/>
            <person name="Ohm R."/>
            <person name="Olson A."/>
            <person name="Spatafora J."/>
            <person name="Veneault-Fourrey C."/>
            <person name="Henrissat B."/>
            <person name="Grigoriev I."/>
            <person name="Martin F."/>
            <person name="Perotto S."/>
        </authorList>
    </citation>
    <scope>NUCLEOTIDE SEQUENCE [LARGE SCALE GENOMIC DNA]</scope>
    <source>
        <strain evidence="5 6">F</strain>
    </source>
</reference>
<dbReference type="Proteomes" id="UP000235786">
    <property type="component" value="Unassembled WGS sequence"/>
</dbReference>
<dbReference type="Pfam" id="PF04082">
    <property type="entry name" value="Fungal_trans"/>
    <property type="match status" value="1"/>
</dbReference>
<dbReference type="PROSITE" id="PS50048">
    <property type="entry name" value="ZN2_CY6_FUNGAL_2"/>
    <property type="match status" value="1"/>
</dbReference>
<dbReference type="PANTHER" id="PTHR31001:SF85">
    <property type="entry name" value="ZN(II)2CYS6 TRANSCRIPTION FACTOR (EUROFUNG)"/>
    <property type="match status" value="1"/>
</dbReference>
<dbReference type="OrthoDB" id="2269373at2759"/>
<feature type="domain" description="Zn(2)-C6 fungal-type" evidence="4">
    <location>
        <begin position="20"/>
        <end position="49"/>
    </location>
</feature>
<keyword evidence="3" id="KW-0539">Nucleus</keyword>
<dbReference type="GO" id="GO:0000981">
    <property type="term" value="F:DNA-binding transcription factor activity, RNA polymerase II-specific"/>
    <property type="evidence" value="ECO:0007669"/>
    <property type="project" value="InterPro"/>
</dbReference>
<keyword evidence="6" id="KW-1185">Reference proteome</keyword>
<evidence type="ECO:0000256" key="1">
    <source>
        <dbReference type="ARBA" id="ARBA00004123"/>
    </source>
</evidence>
<keyword evidence="2" id="KW-0479">Metal-binding</keyword>
<dbReference type="CDD" id="cd12148">
    <property type="entry name" value="fungal_TF_MHR"/>
    <property type="match status" value="1"/>
</dbReference>
<dbReference type="PROSITE" id="PS00463">
    <property type="entry name" value="ZN2_CY6_FUNGAL_1"/>
    <property type="match status" value="1"/>
</dbReference>
<dbReference type="EMBL" id="KZ613947">
    <property type="protein sequence ID" value="PMD39339.1"/>
    <property type="molecule type" value="Genomic_DNA"/>
</dbReference>
<sequence>MPQTSMAEELGAEAGPKLHSCLPCRQRKVKCDRHTPCSNCLRAGKDCSFVPPVRGKRKKTKIPKEGLHAKLRRYEELLRSYGADIEPSEAGADDSDLDAGSQLDVEMAEDTKSERRVKIDSVAPEEKFVTKDGSSRYFDSAPWSNLGDEPNHPEEGGIADSADESWVSESDLFIGTPELTSLMLSVPDLASLHPPIQTLTKLWKIYIDRADPLMKLLHVPTFWTSLTNARQHPHQVSKSLQALIFAFYLITISSLEDEECQSLLGGPKTSIFAKYKRAARKALMNAGFLHTSSPTTLRAYALFIMALRSSHRSDAIFALSGVAVRLARKMGLHRDGSALGLSPFETEMRRRLWWHIFLVDLRLADVLGTKPSSDLFSSDIKRPLNVSDEDLDPDMVEFPPERNGITSIIICLMRCDIIESVRKLAMPFTDDVRLEILTSSDITLAQKDRMINELEDLLERKYLRYCDPTNSLHHFASIIARSSICQMKLFAHNPRRFANHGIKIPESERDLIFANATKMLEYVSLVKGNPIFDKFKWQIGTSKLWNSILYVLIEARKRRTGLEVDRLWHLIGEVLSKFPQMFAERTAPVYATIGKWTLEVWDEYLAATKAEGIPEPPTPEFINAIRWCRRPAGHLSKVEGPAESGPTLPDSNNYNNIQFMEQDEDHLPGFDALASYDFSDLLSFETNSNEWERWDAAQLLL</sequence>
<dbReference type="InterPro" id="IPR050613">
    <property type="entry name" value="Sec_Metabolite_Reg"/>
</dbReference>
<dbReference type="CDD" id="cd00067">
    <property type="entry name" value="GAL4"/>
    <property type="match status" value="1"/>
</dbReference>
<evidence type="ECO:0000259" key="4">
    <source>
        <dbReference type="PROSITE" id="PS50048"/>
    </source>
</evidence>
<name>A0A2J6RLI1_HYAVF</name>
<dbReference type="Gene3D" id="4.10.240.10">
    <property type="entry name" value="Zn(2)-C6 fungal-type DNA-binding domain"/>
    <property type="match status" value="1"/>
</dbReference>
<gene>
    <name evidence="5" type="ORF">L207DRAFT_530762</name>
</gene>
<comment type="subcellular location">
    <subcellularLocation>
        <location evidence="1">Nucleus</location>
    </subcellularLocation>
</comment>
<dbReference type="GO" id="GO:0005634">
    <property type="term" value="C:nucleus"/>
    <property type="evidence" value="ECO:0007669"/>
    <property type="project" value="UniProtKB-SubCell"/>
</dbReference>
<evidence type="ECO:0000313" key="5">
    <source>
        <dbReference type="EMBL" id="PMD39339.1"/>
    </source>
</evidence>
<dbReference type="AlphaFoldDB" id="A0A2J6RLI1"/>
<dbReference type="GO" id="GO:0006351">
    <property type="term" value="P:DNA-templated transcription"/>
    <property type="evidence" value="ECO:0007669"/>
    <property type="project" value="InterPro"/>
</dbReference>
<dbReference type="GO" id="GO:0003677">
    <property type="term" value="F:DNA binding"/>
    <property type="evidence" value="ECO:0007669"/>
    <property type="project" value="InterPro"/>
</dbReference>
<dbReference type="InterPro" id="IPR001138">
    <property type="entry name" value="Zn2Cys6_DnaBD"/>
</dbReference>
<dbReference type="SUPFAM" id="SSF57701">
    <property type="entry name" value="Zn2/Cys6 DNA-binding domain"/>
    <property type="match status" value="1"/>
</dbReference>
<dbReference type="GO" id="GO:0008270">
    <property type="term" value="F:zinc ion binding"/>
    <property type="evidence" value="ECO:0007669"/>
    <property type="project" value="InterPro"/>
</dbReference>
<proteinExistence type="predicted"/>
<evidence type="ECO:0000256" key="3">
    <source>
        <dbReference type="ARBA" id="ARBA00023242"/>
    </source>
</evidence>
<accession>A0A2J6RLI1</accession>
<dbReference type="STRING" id="1149755.A0A2J6RLI1"/>
<dbReference type="Pfam" id="PF00172">
    <property type="entry name" value="Zn_clus"/>
    <property type="match status" value="1"/>
</dbReference>
<dbReference type="InterPro" id="IPR036864">
    <property type="entry name" value="Zn2-C6_fun-type_DNA-bd_sf"/>
</dbReference>
<evidence type="ECO:0000313" key="6">
    <source>
        <dbReference type="Proteomes" id="UP000235786"/>
    </source>
</evidence>
<dbReference type="PANTHER" id="PTHR31001">
    <property type="entry name" value="UNCHARACTERIZED TRANSCRIPTIONAL REGULATORY PROTEIN"/>
    <property type="match status" value="1"/>
</dbReference>
<evidence type="ECO:0000256" key="2">
    <source>
        <dbReference type="ARBA" id="ARBA00022723"/>
    </source>
</evidence>
<organism evidence="5 6">
    <name type="scientific">Hyaloscypha variabilis (strain UAMH 11265 / GT02V1 / F)</name>
    <name type="common">Meliniomyces variabilis</name>
    <dbReference type="NCBI Taxonomy" id="1149755"/>
    <lineage>
        <taxon>Eukaryota</taxon>
        <taxon>Fungi</taxon>
        <taxon>Dikarya</taxon>
        <taxon>Ascomycota</taxon>
        <taxon>Pezizomycotina</taxon>
        <taxon>Leotiomycetes</taxon>
        <taxon>Helotiales</taxon>
        <taxon>Hyaloscyphaceae</taxon>
        <taxon>Hyaloscypha</taxon>
        <taxon>Hyaloscypha variabilis</taxon>
    </lineage>
</organism>
<protein>
    <submittedName>
        <fullName evidence="5">Putative C6 transcription factor</fullName>
    </submittedName>
</protein>